<protein>
    <submittedName>
        <fullName evidence="4">ATP/GTP-binding protein</fullName>
    </submittedName>
</protein>
<evidence type="ECO:0000256" key="2">
    <source>
        <dbReference type="SAM" id="MobiDB-lite"/>
    </source>
</evidence>
<evidence type="ECO:0000313" key="5">
    <source>
        <dbReference type="Proteomes" id="UP000647017"/>
    </source>
</evidence>
<feature type="region of interest" description="Disordered" evidence="2">
    <location>
        <begin position="1"/>
        <end position="41"/>
    </location>
</feature>
<dbReference type="InterPro" id="IPR027417">
    <property type="entry name" value="P-loop_NTPase"/>
</dbReference>
<comment type="caution">
    <text evidence="4">The sequence shown here is derived from an EMBL/GenBank/DDBJ whole genome shotgun (WGS) entry which is preliminary data.</text>
</comment>
<dbReference type="SUPFAM" id="SSF52540">
    <property type="entry name" value="P-loop containing nucleoside triphosphate hydrolases"/>
    <property type="match status" value="1"/>
</dbReference>
<dbReference type="Pfam" id="PF00437">
    <property type="entry name" value="T2SSE"/>
    <property type="match status" value="1"/>
</dbReference>
<name>A0ABQ4I2U3_9ACTN</name>
<dbReference type="Proteomes" id="UP000647017">
    <property type="component" value="Unassembled WGS sequence"/>
</dbReference>
<dbReference type="Gene3D" id="3.40.50.300">
    <property type="entry name" value="P-loop containing nucleotide triphosphate hydrolases"/>
    <property type="match status" value="1"/>
</dbReference>
<dbReference type="PANTHER" id="PTHR30486">
    <property type="entry name" value="TWITCHING MOTILITY PROTEIN PILT"/>
    <property type="match status" value="1"/>
</dbReference>
<dbReference type="PANTHER" id="PTHR30486:SF6">
    <property type="entry name" value="TYPE IV PILUS RETRACTATION ATPASE PILT"/>
    <property type="match status" value="1"/>
</dbReference>
<dbReference type="CDD" id="cd01130">
    <property type="entry name" value="VirB11-like_ATPase"/>
    <property type="match status" value="1"/>
</dbReference>
<evidence type="ECO:0000256" key="1">
    <source>
        <dbReference type="ARBA" id="ARBA00006611"/>
    </source>
</evidence>
<evidence type="ECO:0000313" key="4">
    <source>
        <dbReference type="EMBL" id="GIJ12234.1"/>
    </source>
</evidence>
<dbReference type="RefSeq" id="WP_204013453.1">
    <property type="nucleotide sequence ID" value="NZ_BOOZ01000047.1"/>
</dbReference>
<dbReference type="Gene3D" id="3.30.450.380">
    <property type="match status" value="1"/>
</dbReference>
<sequence>MPDRQHLNGAGWQSPATTANGARPPASRPPTPTLEEPASSASIDYTVVRQLRRRISEQLTAVLRETPNVSHEHRQAEGERIAARVVREHVDALGQAGQPVSLRQETELLDAVAADLFGLGRLQSLLDRRDIVNVHIVGCDNVRIEHIDGHISSGPPVADSDDELVSMCQVLAMRAGATERSLSASKPWLDMQLPDGSRLTVIYQVAVRPYVVIRKHTLIDVTLEDLRDKYGAIDALLYDFLTAAVDAGLNIMIAGLADAGKTTMLRGLSARIPEDEQYITLEESRELGTHRKRRWVMSLEAREGHGARAADGRPAGEVTISDMIPITLRLSVQRIIVGEVRSREIVPMLQAMSTSRGSMCTIHARNARSVIDRIIELALQHGPEMTADLARRMAAGAIDLIVYITVEDETRLGGRKHRHVSEVVEVGGMHDDRMVTTTIFGPGPDGRAVPRHLPDRLRDQLVRVGYDPRVLTGYIQLGDSNHGTWTTPLLSLTRRA</sequence>
<organism evidence="4 5">
    <name type="scientific">Micromonospora andamanensis</name>
    <dbReference type="NCBI Taxonomy" id="1287068"/>
    <lineage>
        <taxon>Bacteria</taxon>
        <taxon>Bacillati</taxon>
        <taxon>Actinomycetota</taxon>
        <taxon>Actinomycetes</taxon>
        <taxon>Micromonosporales</taxon>
        <taxon>Micromonosporaceae</taxon>
        <taxon>Micromonospora</taxon>
    </lineage>
</organism>
<dbReference type="InterPro" id="IPR050921">
    <property type="entry name" value="T4SS_GSP_E_ATPase"/>
</dbReference>
<reference evidence="4 5" key="1">
    <citation type="submission" date="2021-01" db="EMBL/GenBank/DDBJ databases">
        <title>Whole genome shotgun sequence of Verrucosispora andamanensis NBRC 109075.</title>
        <authorList>
            <person name="Komaki H."/>
            <person name="Tamura T."/>
        </authorList>
    </citation>
    <scope>NUCLEOTIDE SEQUENCE [LARGE SCALE GENOMIC DNA]</scope>
    <source>
        <strain evidence="4 5">NBRC 109075</strain>
    </source>
</reference>
<proteinExistence type="inferred from homology"/>
<dbReference type="InterPro" id="IPR001482">
    <property type="entry name" value="T2SS/T4SS_dom"/>
</dbReference>
<keyword evidence="5" id="KW-1185">Reference proteome</keyword>
<gene>
    <name evidence="4" type="ORF">Van01_54480</name>
</gene>
<accession>A0ABQ4I2U3</accession>
<comment type="similarity">
    <text evidence="1">Belongs to the GSP E family.</text>
</comment>
<evidence type="ECO:0000259" key="3">
    <source>
        <dbReference type="Pfam" id="PF00437"/>
    </source>
</evidence>
<dbReference type="EMBL" id="BOOZ01000047">
    <property type="protein sequence ID" value="GIJ12234.1"/>
    <property type="molecule type" value="Genomic_DNA"/>
</dbReference>
<feature type="domain" description="Bacterial type II secretion system protein E" evidence="3">
    <location>
        <begin position="181"/>
        <end position="382"/>
    </location>
</feature>